<proteinExistence type="predicted"/>
<feature type="signal peptide" evidence="1">
    <location>
        <begin position="1"/>
        <end position="20"/>
    </location>
</feature>
<protein>
    <submittedName>
        <fullName evidence="2">Uncharacterized protein</fullName>
    </submittedName>
</protein>
<keyword evidence="1" id="KW-0732">Signal</keyword>
<dbReference type="EMBL" id="GL349473">
    <property type="protein sequence ID" value="KNC52507.1"/>
    <property type="molecule type" value="Genomic_DNA"/>
</dbReference>
<evidence type="ECO:0000313" key="3">
    <source>
        <dbReference type="Proteomes" id="UP000054408"/>
    </source>
</evidence>
<dbReference type="RefSeq" id="XP_013755301.1">
    <property type="nucleotide sequence ID" value="XM_013899847.1"/>
</dbReference>
<sequence length="149" mass="15493">MHTLLVAAVLAATAVTLANGYSLSGTIINYTAYPMTLNHLNVTAGKWVLQPAKTIAPGYQSSFATDGGFLAATSGNFVYSVATGGPQIYFNWNVPTVGASTFTPVAIPPNVVHFTPGHDSSGTTVTVSVYQGATVEVEVDSDEAKPQLK</sequence>
<organism evidence="2 3">
    <name type="scientific">Thecamonas trahens ATCC 50062</name>
    <dbReference type="NCBI Taxonomy" id="461836"/>
    <lineage>
        <taxon>Eukaryota</taxon>
        <taxon>Apusozoa</taxon>
        <taxon>Apusomonadida</taxon>
        <taxon>Apusomonadidae</taxon>
        <taxon>Thecamonas</taxon>
    </lineage>
</organism>
<evidence type="ECO:0000313" key="2">
    <source>
        <dbReference type="EMBL" id="KNC52507.1"/>
    </source>
</evidence>
<dbReference type="GeneID" id="25566842"/>
<dbReference type="Gene3D" id="2.60.270.50">
    <property type="match status" value="1"/>
</dbReference>
<evidence type="ECO:0000256" key="1">
    <source>
        <dbReference type="SAM" id="SignalP"/>
    </source>
</evidence>
<gene>
    <name evidence="2" type="ORF">AMSG_08071</name>
</gene>
<keyword evidence="3" id="KW-1185">Reference proteome</keyword>
<accession>A0A0L0DJN5</accession>
<dbReference type="Proteomes" id="UP000054408">
    <property type="component" value="Unassembled WGS sequence"/>
</dbReference>
<dbReference type="AlphaFoldDB" id="A0A0L0DJN5"/>
<name>A0A0L0DJN5_THETB</name>
<feature type="chain" id="PRO_5005537217" evidence="1">
    <location>
        <begin position="21"/>
        <end position="149"/>
    </location>
</feature>
<reference evidence="2 3" key="1">
    <citation type="submission" date="2010-05" db="EMBL/GenBank/DDBJ databases">
        <title>The Genome Sequence of Thecamonas trahens ATCC 50062.</title>
        <authorList>
            <consortium name="The Broad Institute Genome Sequencing Platform"/>
            <person name="Russ C."/>
            <person name="Cuomo C."/>
            <person name="Shea T."/>
            <person name="Young S.K."/>
            <person name="Zeng Q."/>
            <person name="Koehrsen M."/>
            <person name="Haas B."/>
            <person name="Borodovsky M."/>
            <person name="Guigo R."/>
            <person name="Alvarado L."/>
            <person name="Berlin A."/>
            <person name="Bochicchio J."/>
            <person name="Borenstein D."/>
            <person name="Chapman S."/>
            <person name="Chen Z."/>
            <person name="Freedman E."/>
            <person name="Gellesch M."/>
            <person name="Goldberg J."/>
            <person name="Griggs A."/>
            <person name="Gujja S."/>
            <person name="Heilman E."/>
            <person name="Heiman D."/>
            <person name="Hepburn T."/>
            <person name="Howarth C."/>
            <person name="Jen D."/>
            <person name="Larson L."/>
            <person name="Mehta T."/>
            <person name="Park D."/>
            <person name="Pearson M."/>
            <person name="Roberts A."/>
            <person name="Saif S."/>
            <person name="Shenoy N."/>
            <person name="Sisk P."/>
            <person name="Stolte C."/>
            <person name="Sykes S."/>
            <person name="Thomson T."/>
            <person name="Walk T."/>
            <person name="White J."/>
            <person name="Yandava C."/>
            <person name="Burger G."/>
            <person name="Gray M.W."/>
            <person name="Holland P.W.H."/>
            <person name="King N."/>
            <person name="Lang F.B.F."/>
            <person name="Roger A.J."/>
            <person name="Ruiz-Trillo I."/>
            <person name="Lander E."/>
            <person name="Nusbaum C."/>
        </authorList>
    </citation>
    <scope>NUCLEOTIDE SEQUENCE [LARGE SCALE GENOMIC DNA]</scope>
    <source>
        <strain evidence="2 3">ATCC 50062</strain>
    </source>
</reference>